<dbReference type="EC" id="3.5.4.5" evidence="4 14"/>
<evidence type="ECO:0000256" key="2">
    <source>
        <dbReference type="ARBA" id="ARBA00003949"/>
    </source>
</evidence>
<evidence type="ECO:0000256" key="4">
    <source>
        <dbReference type="ARBA" id="ARBA00012783"/>
    </source>
</evidence>
<evidence type="ECO:0000256" key="5">
    <source>
        <dbReference type="ARBA" id="ARBA00018266"/>
    </source>
</evidence>
<dbReference type="InterPro" id="IPR050202">
    <property type="entry name" value="Cyt/Deoxycyt_deaminase"/>
</dbReference>
<comment type="function">
    <text evidence="2 14">This enzyme scavenges exogenous and endogenous cytidine and 2'-deoxycytidine for UMP synthesis.</text>
</comment>
<name>A0A9D1S4F0_9FIRM</name>
<comment type="caution">
    <text evidence="16">The sequence shown here is derived from an EMBL/GenBank/DDBJ whole genome shotgun (WGS) entry which is preliminary data.</text>
</comment>
<dbReference type="GO" id="GO:0005829">
    <property type="term" value="C:cytosol"/>
    <property type="evidence" value="ECO:0007669"/>
    <property type="project" value="TreeGrafter"/>
</dbReference>
<dbReference type="InterPro" id="IPR002125">
    <property type="entry name" value="CMP_dCMP_dom"/>
</dbReference>
<dbReference type="SUPFAM" id="SSF53927">
    <property type="entry name" value="Cytidine deaminase-like"/>
    <property type="match status" value="1"/>
</dbReference>
<dbReference type="GO" id="GO:0042802">
    <property type="term" value="F:identical protein binding"/>
    <property type="evidence" value="ECO:0007669"/>
    <property type="project" value="UniProtKB-ARBA"/>
</dbReference>
<dbReference type="Pfam" id="PF00383">
    <property type="entry name" value="dCMP_cyt_deam_1"/>
    <property type="match status" value="1"/>
</dbReference>
<evidence type="ECO:0000313" key="17">
    <source>
        <dbReference type="Proteomes" id="UP000824123"/>
    </source>
</evidence>
<dbReference type="NCBIfam" id="NF004064">
    <property type="entry name" value="PRK05578.1"/>
    <property type="match status" value="1"/>
</dbReference>
<dbReference type="GO" id="GO:0072527">
    <property type="term" value="P:pyrimidine-containing compound metabolic process"/>
    <property type="evidence" value="ECO:0007669"/>
    <property type="project" value="UniProtKB-ARBA"/>
</dbReference>
<gene>
    <name evidence="16" type="primary">cdd</name>
    <name evidence="16" type="ORF">IAC59_02240</name>
</gene>
<evidence type="ECO:0000256" key="12">
    <source>
        <dbReference type="PIRSR" id="PIRSR606262-1"/>
    </source>
</evidence>
<keyword evidence="7 14" id="KW-0378">Hydrolase</keyword>
<dbReference type="FunFam" id="3.40.140.10:FF:000008">
    <property type="entry name" value="Cytidine deaminase"/>
    <property type="match status" value="1"/>
</dbReference>
<protein>
    <recommendedName>
        <fullName evidence="5 14">Cytidine deaminase</fullName>
        <ecNumber evidence="4 14">3.5.4.5</ecNumber>
    </recommendedName>
    <alternativeName>
        <fullName evidence="9 14">Cytidine aminohydrolase</fullName>
    </alternativeName>
</protein>
<accession>A0A9D1S4F0</accession>
<dbReference type="GO" id="GO:0004126">
    <property type="term" value="F:cytidine deaminase activity"/>
    <property type="evidence" value="ECO:0007669"/>
    <property type="project" value="UniProtKB-UniRule"/>
</dbReference>
<evidence type="ECO:0000256" key="9">
    <source>
        <dbReference type="ARBA" id="ARBA00032005"/>
    </source>
</evidence>
<dbReference type="Gene3D" id="3.40.140.10">
    <property type="entry name" value="Cytidine Deaminase, domain 2"/>
    <property type="match status" value="1"/>
</dbReference>
<dbReference type="NCBIfam" id="TIGR01354">
    <property type="entry name" value="cyt_deam_tetra"/>
    <property type="match status" value="1"/>
</dbReference>
<dbReference type="GO" id="GO:0055086">
    <property type="term" value="P:nucleobase-containing small molecule metabolic process"/>
    <property type="evidence" value="ECO:0007669"/>
    <property type="project" value="UniProtKB-ARBA"/>
</dbReference>
<feature type="active site" description="Proton donor" evidence="12">
    <location>
        <position position="61"/>
    </location>
</feature>
<reference evidence="16" key="2">
    <citation type="journal article" date="2021" name="PeerJ">
        <title>Extensive microbial diversity within the chicken gut microbiome revealed by metagenomics and culture.</title>
        <authorList>
            <person name="Gilroy R."/>
            <person name="Ravi A."/>
            <person name="Getino M."/>
            <person name="Pursley I."/>
            <person name="Horton D.L."/>
            <person name="Alikhan N.F."/>
            <person name="Baker D."/>
            <person name="Gharbi K."/>
            <person name="Hall N."/>
            <person name="Watson M."/>
            <person name="Adriaenssens E.M."/>
            <person name="Foster-Nyarko E."/>
            <person name="Jarju S."/>
            <person name="Secka A."/>
            <person name="Antonio M."/>
            <person name="Oren A."/>
            <person name="Chaudhuri R.R."/>
            <person name="La Ragione R."/>
            <person name="Hildebrand F."/>
            <person name="Pallen M.J."/>
        </authorList>
    </citation>
    <scope>NUCLEOTIDE SEQUENCE</scope>
    <source>
        <strain evidence="16">ChiSxjej2B14-8506</strain>
    </source>
</reference>
<dbReference type="InterPro" id="IPR016193">
    <property type="entry name" value="Cytidine_deaminase-like"/>
</dbReference>
<dbReference type="InterPro" id="IPR006262">
    <property type="entry name" value="Cyt_deam_tetra"/>
</dbReference>
<feature type="binding site" evidence="13">
    <location>
        <position position="91"/>
    </location>
    <ligand>
        <name>Zn(2+)</name>
        <dbReference type="ChEBI" id="CHEBI:29105"/>
        <note>catalytic</note>
    </ligand>
</feature>
<comment type="cofactor">
    <cofactor evidence="1 13 14">
        <name>Zn(2+)</name>
        <dbReference type="ChEBI" id="CHEBI:29105"/>
    </cofactor>
</comment>
<organism evidence="16 17">
    <name type="scientific">Candidatus Fimadaptatus faecigallinarum</name>
    <dbReference type="NCBI Taxonomy" id="2840814"/>
    <lineage>
        <taxon>Bacteria</taxon>
        <taxon>Bacillati</taxon>
        <taxon>Bacillota</taxon>
        <taxon>Clostridia</taxon>
        <taxon>Eubacteriales</taxon>
        <taxon>Candidatus Fimadaptatus</taxon>
    </lineage>
</organism>
<evidence type="ECO:0000256" key="1">
    <source>
        <dbReference type="ARBA" id="ARBA00001947"/>
    </source>
</evidence>
<evidence type="ECO:0000256" key="8">
    <source>
        <dbReference type="ARBA" id="ARBA00022833"/>
    </source>
</evidence>
<comment type="catalytic activity">
    <reaction evidence="11 14">
        <text>cytidine + H2O + H(+) = uridine + NH4(+)</text>
        <dbReference type="Rhea" id="RHEA:16069"/>
        <dbReference type="ChEBI" id="CHEBI:15377"/>
        <dbReference type="ChEBI" id="CHEBI:15378"/>
        <dbReference type="ChEBI" id="CHEBI:16704"/>
        <dbReference type="ChEBI" id="CHEBI:17562"/>
        <dbReference type="ChEBI" id="CHEBI:28938"/>
        <dbReference type="EC" id="3.5.4.5"/>
    </reaction>
</comment>
<dbReference type="EMBL" id="DVNK01000016">
    <property type="protein sequence ID" value="HIU46058.1"/>
    <property type="molecule type" value="Genomic_DNA"/>
</dbReference>
<reference evidence="16" key="1">
    <citation type="submission" date="2020-10" db="EMBL/GenBank/DDBJ databases">
        <authorList>
            <person name="Gilroy R."/>
        </authorList>
    </citation>
    <scope>NUCLEOTIDE SEQUENCE</scope>
    <source>
        <strain evidence="16">ChiSxjej2B14-8506</strain>
    </source>
</reference>
<feature type="domain" description="CMP/dCMP-type deaminase" evidence="15">
    <location>
        <begin position="7"/>
        <end position="132"/>
    </location>
</feature>
<keyword evidence="6 13" id="KW-0479">Metal-binding</keyword>
<evidence type="ECO:0000256" key="3">
    <source>
        <dbReference type="ARBA" id="ARBA00006576"/>
    </source>
</evidence>
<dbReference type="PROSITE" id="PS00903">
    <property type="entry name" value="CYT_DCMP_DEAMINASES_1"/>
    <property type="match status" value="1"/>
</dbReference>
<feature type="binding site" evidence="13">
    <location>
        <position position="94"/>
    </location>
    <ligand>
        <name>Zn(2+)</name>
        <dbReference type="ChEBI" id="CHEBI:29105"/>
        <note>catalytic</note>
    </ligand>
</feature>
<dbReference type="AlphaFoldDB" id="A0A9D1S4F0"/>
<dbReference type="GO" id="GO:0008270">
    <property type="term" value="F:zinc ion binding"/>
    <property type="evidence" value="ECO:0007669"/>
    <property type="project" value="UniProtKB-UniRule"/>
</dbReference>
<evidence type="ECO:0000256" key="13">
    <source>
        <dbReference type="PIRSR" id="PIRSR606262-3"/>
    </source>
</evidence>
<dbReference type="InterPro" id="IPR016192">
    <property type="entry name" value="APOBEC/CMP_deaminase_Zn-bd"/>
</dbReference>
<evidence type="ECO:0000256" key="6">
    <source>
        <dbReference type="ARBA" id="ARBA00022723"/>
    </source>
</evidence>
<comment type="similarity">
    <text evidence="3 14">Belongs to the cytidine and deoxycytidylate deaminase family.</text>
</comment>
<dbReference type="PANTHER" id="PTHR11644">
    <property type="entry name" value="CYTIDINE DEAMINASE"/>
    <property type="match status" value="1"/>
</dbReference>
<evidence type="ECO:0000256" key="14">
    <source>
        <dbReference type="RuleBase" id="RU364006"/>
    </source>
</evidence>
<dbReference type="PROSITE" id="PS51747">
    <property type="entry name" value="CYT_DCMP_DEAMINASES_2"/>
    <property type="match status" value="1"/>
</dbReference>
<dbReference type="Proteomes" id="UP000824123">
    <property type="component" value="Unassembled WGS sequence"/>
</dbReference>
<evidence type="ECO:0000256" key="7">
    <source>
        <dbReference type="ARBA" id="ARBA00022801"/>
    </source>
</evidence>
<feature type="binding site" evidence="13">
    <location>
        <position position="59"/>
    </location>
    <ligand>
        <name>Zn(2+)</name>
        <dbReference type="ChEBI" id="CHEBI:29105"/>
        <note>catalytic</note>
    </ligand>
</feature>
<evidence type="ECO:0000259" key="15">
    <source>
        <dbReference type="PROSITE" id="PS51747"/>
    </source>
</evidence>
<evidence type="ECO:0000256" key="10">
    <source>
        <dbReference type="ARBA" id="ARBA00049252"/>
    </source>
</evidence>
<dbReference type="PANTHER" id="PTHR11644:SF2">
    <property type="entry name" value="CYTIDINE DEAMINASE"/>
    <property type="match status" value="1"/>
</dbReference>
<comment type="catalytic activity">
    <reaction evidence="10 14">
        <text>2'-deoxycytidine + H2O + H(+) = 2'-deoxyuridine + NH4(+)</text>
        <dbReference type="Rhea" id="RHEA:13433"/>
        <dbReference type="ChEBI" id="CHEBI:15377"/>
        <dbReference type="ChEBI" id="CHEBI:15378"/>
        <dbReference type="ChEBI" id="CHEBI:15698"/>
        <dbReference type="ChEBI" id="CHEBI:16450"/>
        <dbReference type="ChEBI" id="CHEBI:28938"/>
        <dbReference type="EC" id="3.5.4.5"/>
    </reaction>
</comment>
<sequence length="134" mass="14385">MDIQLTSSERELLDMARSALGNAYAPYSHYRVGACILSRDGARYCGCNVENASFGLTLCAERGAVMAAVAAGARDFERIAICSEGSMPWPCGACRQVLREFAPDMDVLVEDGQGHVQHASLNELLPLSFGPDSL</sequence>
<proteinExistence type="inferred from homology"/>
<evidence type="ECO:0000313" key="16">
    <source>
        <dbReference type="EMBL" id="HIU46058.1"/>
    </source>
</evidence>
<keyword evidence="8 13" id="KW-0862">Zinc</keyword>
<evidence type="ECO:0000256" key="11">
    <source>
        <dbReference type="ARBA" id="ARBA00049558"/>
    </source>
</evidence>
<dbReference type="CDD" id="cd01283">
    <property type="entry name" value="cytidine_deaminase"/>
    <property type="match status" value="1"/>
</dbReference>